<proteinExistence type="predicted"/>
<accession>A0ABN6ZPD6</accession>
<dbReference type="Proteomes" id="UP001341135">
    <property type="component" value="Chromosome"/>
</dbReference>
<keyword evidence="2" id="KW-1185">Reference proteome</keyword>
<name>A0ABN6ZPD6_9CREN</name>
<reference evidence="1 2" key="1">
    <citation type="submission" date="2023-09" db="EMBL/GenBank/DDBJ databases">
        <title>Pyrofollis japonicus gen. nov. sp. nov., a novel member of the family Pyrodictiaceae isolated from the Iheya North hydrothermal field.</title>
        <authorList>
            <person name="Miyazaki U."/>
            <person name="Sanari M."/>
            <person name="Tame A."/>
            <person name="Kitajima M."/>
            <person name="Okamoto A."/>
            <person name="Sawayama S."/>
            <person name="Miyazaki J."/>
            <person name="Takai K."/>
            <person name="Nakagawa S."/>
        </authorList>
    </citation>
    <scope>NUCLEOTIDE SEQUENCE [LARGE SCALE GENOMIC DNA]</scope>
    <source>
        <strain evidence="1 2">AV2</strain>
    </source>
</reference>
<protein>
    <submittedName>
        <fullName evidence="1">Uncharacterized protein</fullName>
    </submittedName>
</protein>
<organism evidence="1 2">
    <name type="scientific">Pyrodictium abyssi</name>
    <dbReference type="NCBI Taxonomy" id="54256"/>
    <lineage>
        <taxon>Archaea</taxon>
        <taxon>Thermoproteota</taxon>
        <taxon>Thermoprotei</taxon>
        <taxon>Desulfurococcales</taxon>
        <taxon>Pyrodictiaceae</taxon>
        <taxon>Pyrodictium</taxon>
    </lineage>
</organism>
<evidence type="ECO:0000313" key="2">
    <source>
        <dbReference type="Proteomes" id="UP001341135"/>
    </source>
</evidence>
<evidence type="ECO:0000313" key="1">
    <source>
        <dbReference type="EMBL" id="BES81269.1"/>
    </source>
</evidence>
<gene>
    <name evidence="1" type="ORF">PABY_08360</name>
</gene>
<dbReference type="EMBL" id="AP028907">
    <property type="protein sequence ID" value="BES81269.1"/>
    <property type="molecule type" value="Genomic_DNA"/>
</dbReference>
<sequence length="57" mass="6861">MVKYEIEIEIYEGEAHVVVLRDDVWVMEDETVAVEKLTELMERIGREIVDEIKRWQP</sequence>